<evidence type="ECO:0000256" key="3">
    <source>
        <dbReference type="ARBA" id="ARBA00022989"/>
    </source>
</evidence>
<feature type="transmembrane region" description="Helical" evidence="5">
    <location>
        <begin position="184"/>
        <end position="203"/>
    </location>
</feature>
<dbReference type="EMBL" id="ML996569">
    <property type="protein sequence ID" value="KAF2759930.1"/>
    <property type="molecule type" value="Genomic_DNA"/>
</dbReference>
<gene>
    <name evidence="6" type="ORF">EJ05DRAFT_499121</name>
</gene>
<keyword evidence="4 5" id="KW-0472">Membrane</keyword>
<dbReference type="PANTHER" id="PTHR42723:SF1">
    <property type="entry name" value="CHLOROPHYLL SYNTHASE, CHLOROPLASTIC"/>
    <property type="match status" value="1"/>
</dbReference>
<feature type="transmembrane region" description="Helical" evidence="5">
    <location>
        <begin position="249"/>
        <end position="265"/>
    </location>
</feature>
<evidence type="ECO:0000256" key="5">
    <source>
        <dbReference type="SAM" id="Phobius"/>
    </source>
</evidence>
<reference evidence="6" key="1">
    <citation type="journal article" date="2020" name="Stud. Mycol.">
        <title>101 Dothideomycetes genomes: a test case for predicting lifestyles and emergence of pathogens.</title>
        <authorList>
            <person name="Haridas S."/>
            <person name="Albert R."/>
            <person name="Binder M."/>
            <person name="Bloem J."/>
            <person name="Labutti K."/>
            <person name="Salamov A."/>
            <person name="Andreopoulos B."/>
            <person name="Baker S."/>
            <person name="Barry K."/>
            <person name="Bills G."/>
            <person name="Bluhm B."/>
            <person name="Cannon C."/>
            <person name="Castanera R."/>
            <person name="Culley D."/>
            <person name="Daum C."/>
            <person name="Ezra D."/>
            <person name="Gonzalez J."/>
            <person name="Henrissat B."/>
            <person name="Kuo A."/>
            <person name="Liang C."/>
            <person name="Lipzen A."/>
            <person name="Lutzoni F."/>
            <person name="Magnuson J."/>
            <person name="Mondo S."/>
            <person name="Nolan M."/>
            <person name="Ohm R."/>
            <person name="Pangilinan J."/>
            <person name="Park H.-J."/>
            <person name="Ramirez L."/>
            <person name="Alfaro M."/>
            <person name="Sun H."/>
            <person name="Tritt A."/>
            <person name="Yoshinaga Y."/>
            <person name="Zwiers L.-H."/>
            <person name="Turgeon B."/>
            <person name="Goodwin S."/>
            <person name="Spatafora J."/>
            <person name="Crous P."/>
            <person name="Grigoriev I."/>
        </authorList>
    </citation>
    <scope>NUCLEOTIDE SEQUENCE</scope>
    <source>
        <strain evidence="6">CBS 121739</strain>
    </source>
</reference>
<evidence type="ECO:0000256" key="4">
    <source>
        <dbReference type="ARBA" id="ARBA00023136"/>
    </source>
</evidence>
<name>A0A6A6WD89_9PEZI</name>
<dbReference type="OrthoDB" id="434972at2759"/>
<feature type="transmembrane region" description="Helical" evidence="5">
    <location>
        <begin position="20"/>
        <end position="41"/>
    </location>
</feature>
<dbReference type="InterPro" id="IPR050475">
    <property type="entry name" value="Prenyltransferase_related"/>
</dbReference>
<evidence type="ECO:0000256" key="2">
    <source>
        <dbReference type="ARBA" id="ARBA00022692"/>
    </source>
</evidence>
<feature type="transmembrane region" description="Helical" evidence="5">
    <location>
        <begin position="104"/>
        <end position="136"/>
    </location>
</feature>
<dbReference type="GO" id="GO:0016020">
    <property type="term" value="C:membrane"/>
    <property type="evidence" value="ECO:0007669"/>
    <property type="project" value="UniProtKB-SubCell"/>
</dbReference>
<sequence>MVHKLRDLVQNFWLFTKDDAWTFVAPNTIFGLSSALAGRVFCNHSQSWQDTLLRAPLVVLFNWATLLIFDLANQRLPESVREDALNKPWRPVPSGRMSSEAVRMTMLACIPLVLILGNMLGAGPQCNGIIILTWLYNDLGGGDQNWALRNLIIAVAFGLFNVGSLRVAVGAGSEELELSYHGKMWTVMISAVIFTTMHVQDLKDQLGDKSRGRHTAPLILGDHYARYTIAIPVAVWSVIMSVYWNMRQWSLVLILLGSYISWRCLMLRNKEEDRKTWQFWAAWTAVLYILPTIFS</sequence>
<organism evidence="6 7">
    <name type="scientific">Pseudovirgaria hyperparasitica</name>
    <dbReference type="NCBI Taxonomy" id="470096"/>
    <lineage>
        <taxon>Eukaryota</taxon>
        <taxon>Fungi</taxon>
        <taxon>Dikarya</taxon>
        <taxon>Ascomycota</taxon>
        <taxon>Pezizomycotina</taxon>
        <taxon>Dothideomycetes</taxon>
        <taxon>Dothideomycetes incertae sedis</taxon>
        <taxon>Acrospermales</taxon>
        <taxon>Acrospermaceae</taxon>
        <taxon>Pseudovirgaria</taxon>
    </lineage>
</organism>
<feature type="transmembrane region" description="Helical" evidence="5">
    <location>
        <begin position="277"/>
        <end position="294"/>
    </location>
</feature>
<evidence type="ECO:0008006" key="8">
    <source>
        <dbReference type="Google" id="ProtNLM"/>
    </source>
</evidence>
<feature type="transmembrane region" description="Helical" evidence="5">
    <location>
        <begin position="224"/>
        <end position="243"/>
    </location>
</feature>
<dbReference type="GeneID" id="54487837"/>
<dbReference type="CDD" id="cd13965">
    <property type="entry name" value="PT_UbiA_3"/>
    <property type="match status" value="1"/>
</dbReference>
<accession>A0A6A6WD89</accession>
<keyword evidence="2 5" id="KW-0812">Transmembrane</keyword>
<dbReference type="InterPro" id="IPR044878">
    <property type="entry name" value="UbiA_sf"/>
</dbReference>
<dbReference type="AlphaFoldDB" id="A0A6A6WD89"/>
<dbReference type="Gene3D" id="1.10.357.140">
    <property type="entry name" value="UbiA prenyltransferase"/>
    <property type="match status" value="1"/>
</dbReference>
<dbReference type="InterPro" id="IPR000537">
    <property type="entry name" value="UbiA_prenyltransferase"/>
</dbReference>
<evidence type="ECO:0000313" key="7">
    <source>
        <dbReference type="Proteomes" id="UP000799437"/>
    </source>
</evidence>
<keyword evidence="7" id="KW-1185">Reference proteome</keyword>
<dbReference type="Proteomes" id="UP000799437">
    <property type="component" value="Unassembled WGS sequence"/>
</dbReference>
<keyword evidence="3 5" id="KW-1133">Transmembrane helix</keyword>
<dbReference type="RefSeq" id="XP_033602381.1">
    <property type="nucleotide sequence ID" value="XM_033746783.1"/>
</dbReference>
<dbReference type="GO" id="GO:0016765">
    <property type="term" value="F:transferase activity, transferring alkyl or aryl (other than methyl) groups"/>
    <property type="evidence" value="ECO:0007669"/>
    <property type="project" value="InterPro"/>
</dbReference>
<comment type="subcellular location">
    <subcellularLocation>
        <location evidence="1">Membrane</location>
        <topology evidence="1">Multi-pass membrane protein</topology>
    </subcellularLocation>
</comment>
<evidence type="ECO:0000256" key="1">
    <source>
        <dbReference type="ARBA" id="ARBA00004141"/>
    </source>
</evidence>
<dbReference type="PANTHER" id="PTHR42723">
    <property type="entry name" value="CHLOROPHYLL SYNTHASE"/>
    <property type="match status" value="1"/>
</dbReference>
<evidence type="ECO:0000313" key="6">
    <source>
        <dbReference type="EMBL" id="KAF2759930.1"/>
    </source>
</evidence>
<proteinExistence type="predicted"/>
<dbReference type="Pfam" id="PF01040">
    <property type="entry name" value="UbiA"/>
    <property type="match status" value="1"/>
</dbReference>
<feature type="transmembrane region" description="Helical" evidence="5">
    <location>
        <begin position="148"/>
        <end position="172"/>
    </location>
</feature>
<protein>
    <recommendedName>
        <fullName evidence="8">UbiA prenyltransferase</fullName>
    </recommendedName>
</protein>